<keyword evidence="12" id="KW-1185">Reference proteome</keyword>
<evidence type="ECO:0000256" key="5">
    <source>
        <dbReference type="ARBA" id="ARBA00022723"/>
    </source>
</evidence>
<dbReference type="CDD" id="cd11065">
    <property type="entry name" value="CYP64-like"/>
    <property type="match status" value="1"/>
</dbReference>
<evidence type="ECO:0000313" key="12">
    <source>
        <dbReference type="Proteomes" id="UP000053477"/>
    </source>
</evidence>
<keyword evidence="4 9" id="KW-0349">Heme</keyword>
<evidence type="ECO:0000256" key="2">
    <source>
        <dbReference type="ARBA" id="ARBA00005179"/>
    </source>
</evidence>
<comment type="similarity">
    <text evidence="3 10">Belongs to the cytochrome P450 family.</text>
</comment>
<proteinExistence type="inferred from homology"/>
<dbReference type="PRINTS" id="PR00463">
    <property type="entry name" value="EP450I"/>
</dbReference>
<reference evidence="11 12" key="1">
    <citation type="submission" date="2015-04" db="EMBL/GenBank/DDBJ databases">
        <title>Complete genome sequence of Schizopora paradoxa KUC8140, a cosmopolitan wood degrader in East Asia.</title>
        <authorList>
            <consortium name="DOE Joint Genome Institute"/>
            <person name="Min B."/>
            <person name="Park H."/>
            <person name="Jang Y."/>
            <person name="Kim J.-J."/>
            <person name="Kim K.H."/>
            <person name="Pangilinan J."/>
            <person name="Lipzen A."/>
            <person name="Riley R."/>
            <person name="Grigoriev I.V."/>
            <person name="Spatafora J.W."/>
            <person name="Choi I.-G."/>
        </authorList>
    </citation>
    <scope>NUCLEOTIDE SEQUENCE [LARGE SCALE GENOMIC DNA]</scope>
    <source>
        <strain evidence="11 12">KUC8140</strain>
    </source>
</reference>
<organism evidence="11 12">
    <name type="scientific">Schizopora paradoxa</name>
    <dbReference type="NCBI Taxonomy" id="27342"/>
    <lineage>
        <taxon>Eukaryota</taxon>
        <taxon>Fungi</taxon>
        <taxon>Dikarya</taxon>
        <taxon>Basidiomycota</taxon>
        <taxon>Agaricomycotina</taxon>
        <taxon>Agaricomycetes</taxon>
        <taxon>Hymenochaetales</taxon>
        <taxon>Schizoporaceae</taxon>
        <taxon>Schizopora</taxon>
    </lineage>
</organism>
<evidence type="ECO:0000256" key="8">
    <source>
        <dbReference type="ARBA" id="ARBA00023033"/>
    </source>
</evidence>
<feature type="binding site" description="axial binding residue" evidence="9">
    <location>
        <position position="440"/>
    </location>
    <ligand>
        <name>heme</name>
        <dbReference type="ChEBI" id="CHEBI:30413"/>
    </ligand>
    <ligandPart>
        <name>Fe</name>
        <dbReference type="ChEBI" id="CHEBI:18248"/>
    </ligandPart>
</feature>
<dbReference type="InterPro" id="IPR001128">
    <property type="entry name" value="Cyt_P450"/>
</dbReference>
<comment type="pathway">
    <text evidence="2">Secondary metabolite biosynthesis.</text>
</comment>
<keyword evidence="6 10" id="KW-0560">Oxidoreductase</keyword>
<dbReference type="Proteomes" id="UP000053477">
    <property type="component" value="Unassembled WGS sequence"/>
</dbReference>
<dbReference type="GO" id="GO:0016705">
    <property type="term" value="F:oxidoreductase activity, acting on paired donors, with incorporation or reduction of molecular oxygen"/>
    <property type="evidence" value="ECO:0007669"/>
    <property type="project" value="InterPro"/>
</dbReference>
<dbReference type="InterPro" id="IPR017972">
    <property type="entry name" value="Cyt_P450_CS"/>
</dbReference>
<dbReference type="OrthoDB" id="2789670at2759"/>
<dbReference type="PANTHER" id="PTHR46300:SF7">
    <property type="entry name" value="P450, PUTATIVE (EUROFUNG)-RELATED"/>
    <property type="match status" value="1"/>
</dbReference>
<name>A0A0H2S0D5_9AGAM</name>
<evidence type="ECO:0000256" key="1">
    <source>
        <dbReference type="ARBA" id="ARBA00001971"/>
    </source>
</evidence>
<dbReference type="GO" id="GO:0004497">
    <property type="term" value="F:monooxygenase activity"/>
    <property type="evidence" value="ECO:0007669"/>
    <property type="project" value="UniProtKB-KW"/>
</dbReference>
<evidence type="ECO:0000256" key="7">
    <source>
        <dbReference type="ARBA" id="ARBA00023004"/>
    </source>
</evidence>
<keyword evidence="7 9" id="KW-0408">Iron</keyword>
<dbReference type="SUPFAM" id="SSF48264">
    <property type="entry name" value="Cytochrome P450"/>
    <property type="match status" value="1"/>
</dbReference>
<dbReference type="InterPro" id="IPR050364">
    <property type="entry name" value="Cytochrome_P450_fung"/>
</dbReference>
<dbReference type="EMBL" id="KQ085900">
    <property type="protein sequence ID" value="KLO17820.1"/>
    <property type="molecule type" value="Genomic_DNA"/>
</dbReference>
<evidence type="ECO:0000256" key="6">
    <source>
        <dbReference type="ARBA" id="ARBA00023002"/>
    </source>
</evidence>
<accession>A0A0H2S0D5</accession>
<evidence type="ECO:0000256" key="3">
    <source>
        <dbReference type="ARBA" id="ARBA00010617"/>
    </source>
</evidence>
<dbReference type="PANTHER" id="PTHR46300">
    <property type="entry name" value="P450, PUTATIVE (EUROFUNG)-RELATED-RELATED"/>
    <property type="match status" value="1"/>
</dbReference>
<dbReference type="Gene3D" id="1.10.630.10">
    <property type="entry name" value="Cytochrome P450"/>
    <property type="match status" value="1"/>
</dbReference>
<evidence type="ECO:0000313" key="11">
    <source>
        <dbReference type="EMBL" id="KLO17820.1"/>
    </source>
</evidence>
<dbReference type="InParanoid" id="A0A0H2S0D5"/>
<sequence length="513" mass="57609">MDSLPINKYVATAVVASLLYVGICRRRTSKVYPPGPPADLIIGHARVFPLEYFHTVFADWGKKFGNIIYVHILGRPIVIINSLDVARELLEKRGVNYSDRPTSTLYDMMNWSRAIFCLPYGDRWRPLRRMIAEKFTPTAVKTFFPVIETEVNDFLRRFESDPLGYKTNMHRLFSSMTINLVYGYRVTTDNDPYVASIEHAAYLTAKYTPGAVPVDFLPILRFLPAWFPGAGFVSHAKETDVLIQGLCDELNGIVTKQRTAGTAAPSLMAQWQEDYENSELPGVSYEDLKLTGFCTYVAGVETTESTLLTFFIMIIHHPEVAKAAQIELDAFIAEEGRLPSLQDRPRLPYIDCILKETFRASSPAPMSIPHVSQNDDEYEGMFIPGGSMIMSNIWYGNMMNDESVYPSPSDFNPERFIQKDGDAPILDPTDVVFGFGRRICPGRHFADSALWLAIASVLSVYDILPPIHPKTGKEVLPKIEFTSAVTIHPKPFDCRVIPRSAKHLALLHGAGDL</sequence>
<dbReference type="InterPro" id="IPR002401">
    <property type="entry name" value="Cyt_P450_E_grp-I"/>
</dbReference>
<comment type="cofactor">
    <cofactor evidence="1 9">
        <name>heme</name>
        <dbReference type="ChEBI" id="CHEBI:30413"/>
    </cofactor>
</comment>
<gene>
    <name evidence="11" type="ORF">SCHPADRAFT_820772</name>
</gene>
<dbReference type="STRING" id="27342.A0A0H2S0D5"/>
<protein>
    <submittedName>
        <fullName evidence="11">Cytochrome P450</fullName>
    </submittedName>
</protein>
<keyword evidence="5 9" id="KW-0479">Metal-binding</keyword>
<dbReference type="InterPro" id="IPR036396">
    <property type="entry name" value="Cyt_P450_sf"/>
</dbReference>
<dbReference type="GO" id="GO:0020037">
    <property type="term" value="F:heme binding"/>
    <property type="evidence" value="ECO:0007669"/>
    <property type="project" value="InterPro"/>
</dbReference>
<evidence type="ECO:0000256" key="10">
    <source>
        <dbReference type="RuleBase" id="RU000461"/>
    </source>
</evidence>
<dbReference type="PRINTS" id="PR00385">
    <property type="entry name" value="P450"/>
</dbReference>
<dbReference type="Pfam" id="PF00067">
    <property type="entry name" value="p450"/>
    <property type="match status" value="1"/>
</dbReference>
<dbReference type="PROSITE" id="PS00086">
    <property type="entry name" value="CYTOCHROME_P450"/>
    <property type="match status" value="1"/>
</dbReference>
<keyword evidence="8 10" id="KW-0503">Monooxygenase</keyword>
<dbReference type="AlphaFoldDB" id="A0A0H2S0D5"/>
<dbReference type="GO" id="GO:0005506">
    <property type="term" value="F:iron ion binding"/>
    <property type="evidence" value="ECO:0007669"/>
    <property type="project" value="InterPro"/>
</dbReference>
<evidence type="ECO:0000256" key="4">
    <source>
        <dbReference type="ARBA" id="ARBA00022617"/>
    </source>
</evidence>
<evidence type="ECO:0000256" key="9">
    <source>
        <dbReference type="PIRSR" id="PIRSR602401-1"/>
    </source>
</evidence>